<reference evidence="2" key="1">
    <citation type="submission" date="2023-10" db="EMBL/GenBank/DDBJ databases">
        <authorList>
            <person name="Chen Y."/>
            <person name="Shah S."/>
            <person name="Dougan E. K."/>
            <person name="Thang M."/>
            <person name="Chan C."/>
        </authorList>
    </citation>
    <scope>NUCLEOTIDE SEQUENCE [LARGE SCALE GENOMIC DNA]</scope>
</reference>
<comment type="caution">
    <text evidence="2">The sequence shown here is derived from an EMBL/GenBank/DDBJ whole genome shotgun (WGS) entry which is preliminary data.</text>
</comment>
<evidence type="ECO:0000313" key="3">
    <source>
        <dbReference type="Proteomes" id="UP001189429"/>
    </source>
</evidence>
<evidence type="ECO:0000313" key="2">
    <source>
        <dbReference type="EMBL" id="CAK0886060.1"/>
    </source>
</evidence>
<name>A0ABN9WHX7_9DINO</name>
<dbReference type="EMBL" id="CAUYUJ010018751">
    <property type="protein sequence ID" value="CAK0886060.1"/>
    <property type="molecule type" value="Genomic_DNA"/>
</dbReference>
<accession>A0ABN9WHX7</accession>
<organism evidence="2 3">
    <name type="scientific">Prorocentrum cordatum</name>
    <dbReference type="NCBI Taxonomy" id="2364126"/>
    <lineage>
        <taxon>Eukaryota</taxon>
        <taxon>Sar</taxon>
        <taxon>Alveolata</taxon>
        <taxon>Dinophyceae</taxon>
        <taxon>Prorocentrales</taxon>
        <taxon>Prorocentraceae</taxon>
        <taxon>Prorocentrum</taxon>
    </lineage>
</organism>
<feature type="chain" id="PRO_5046419934" evidence="1">
    <location>
        <begin position="22"/>
        <end position="297"/>
    </location>
</feature>
<evidence type="ECO:0000256" key="1">
    <source>
        <dbReference type="SAM" id="SignalP"/>
    </source>
</evidence>
<keyword evidence="1" id="KW-0732">Signal</keyword>
<gene>
    <name evidence="2" type="ORF">PCOR1329_LOCUS67505</name>
</gene>
<sequence>MACAIPSVLVVVALVLGSARADEQCDQDSLLALSHRKRASITENRSGTTCGNTGQTCESCQVCVGGMKSYACAGSCAGNDACGPGDPPNSCPTCADRVQTLVNNGMGVQDAMSSVGQNYGWTEPGCGCLSSPPESCYCGNTGTQCSASETCVGSMHSYACAGSCATGEACGPGDSVGSCPTCADRVKTLTDNLFLASEAMDSVACSYDSCRCMKDFCGNSGTQCCGGEVCVGGMKSYACAGSCATNEACGPGDSSGSCPTCADRVQTLVSNGMGVQDAMSSVGQNYGWTEPGCSCMR</sequence>
<dbReference type="Proteomes" id="UP001189429">
    <property type="component" value="Unassembled WGS sequence"/>
</dbReference>
<keyword evidence="3" id="KW-1185">Reference proteome</keyword>
<protein>
    <submittedName>
        <fullName evidence="2">Uncharacterized protein</fullName>
    </submittedName>
</protein>
<proteinExistence type="predicted"/>
<feature type="signal peptide" evidence="1">
    <location>
        <begin position="1"/>
        <end position="21"/>
    </location>
</feature>